<evidence type="ECO:0000313" key="1">
    <source>
        <dbReference type="EMBL" id="OSX63415.1"/>
    </source>
</evidence>
<keyword evidence="2" id="KW-1185">Reference proteome</keyword>
<evidence type="ECO:0000313" key="2">
    <source>
        <dbReference type="Proteomes" id="UP000194127"/>
    </source>
</evidence>
<gene>
    <name evidence="1" type="ORF">POSPLADRAFT_1055476</name>
</gene>
<reference evidence="1 2" key="1">
    <citation type="submission" date="2017-04" db="EMBL/GenBank/DDBJ databases">
        <title>Genome Sequence of the Model Brown-Rot Fungus Postia placenta SB12.</title>
        <authorList>
            <consortium name="DOE Joint Genome Institute"/>
            <person name="Gaskell J."/>
            <person name="Kersten P."/>
            <person name="Larrondo L.F."/>
            <person name="Canessa P."/>
            <person name="Martinez D."/>
            <person name="Hibbett D."/>
            <person name="Schmoll M."/>
            <person name="Kubicek C.P."/>
            <person name="Martinez A.T."/>
            <person name="Yadav J."/>
            <person name="Master E."/>
            <person name="Magnuson J.K."/>
            <person name="James T."/>
            <person name="Yaver D."/>
            <person name="Berka R."/>
            <person name="Labutti K."/>
            <person name="Lipzen A."/>
            <person name="Aerts A."/>
            <person name="Barry K."/>
            <person name="Henrissat B."/>
            <person name="Blanchette R."/>
            <person name="Grigoriev I."/>
            <person name="Cullen D."/>
        </authorList>
    </citation>
    <scope>NUCLEOTIDE SEQUENCE [LARGE SCALE GENOMIC DNA]</scope>
    <source>
        <strain evidence="1 2">MAD-698-R-SB12</strain>
    </source>
</reference>
<accession>A0A1X6N488</accession>
<protein>
    <submittedName>
        <fullName evidence="1">Uncharacterized protein</fullName>
    </submittedName>
</protein>
<dbReference type="RefSeq" id="XP_024340209.1">
    <property type="nucleotide sequence ID" value="XM_024480644.1"/>
</dbReference>
<sequence length="340" mass="38217">MPARFKDVLSMLADTGVLPVCIERSMVGNNQGPLRVTDMQACVAEVFEAHRERRWDWKCPLRVTIEGDSEQRRPSLSHFAAFVSLLGIKWSDVQSLSIECGSWHHTDFHPDVFTHLSVAPNNRHLALDDITLPSAVVFSNLITSLTHNFEGLRHYLSLCRIRLTALLDLPISWREGRRYPGPYISWRHHTPRTRCQGRKPALGAAGDSVLGVLLDSRASIEGRYRSVVEHGSGCDACVLRVTQPSGNKGGASITEEMLKQLLPICRRIDRLLSRILVLFHVDVGVFLCPCTSLDLSIWYGATGDWFPGVQHRGVSIDRDPSWVAFNGEKINLRFQLTILF</sequence>
<dbReference type="EMBL" id="KZ110595">
    <property type="protein sequence ID" value="OSX63415.1"/>
    <property type="molecule type" value="Genomic_DNA"/>
</dbReference>
<organism evidence="1 2">
    <name type="scientific">Postia placenta MAD-698-R-SB12</name>
    <dbReference type="NCBI Taxonomy" id="670580"/>
    <lineage>
        <taxon>Eukaryota</taxon>
        <taxon>Fungi</taxon>
        <taxon>Dikarya</taxon>
        <taxon>Basidiomycota</taxon>
        <taxon>Agaricomycotina</taxon>
        <taxon>Agaricomycetes</taxon>
        <taxon>Polyporales</taxon>
        <taxon>Adustoporiaceae</taxon>
        <taxon>Rhodonia</taxon>
    </lineage>
</organism>
<proteinExistence type="predicted"/>
<name>A0A1X6N488_9APHY</name>
<dbReference type="GeneID" id="36325594"/>
<dbReference type="Proteomes" id="UP000194127">
    <property type="component" value="Unassembled WGS sequence"/>
</dbReference>
<dbReference type="AlphaFoldDB" id="A0A1X6N488"/>